<reference evidence="21" key="1">
    <citation type="submission" date="2025-08" db="UniProtKB">
        <authorList>
            <consortium name="Ensembl"/>
        </authorList>
    </citation>
    <scope>IDENTIFICATION</scope>
</reference>
<dbReference type="FunFam" id="1.20.1250.20:FF:000184">
    <property type="entry name" value="Feline leukemia virus subgroup C receptor-related protein 1"/>
    <property type="match status" value="1"/>
</dbReference>
<evidence type="ECO:0000256" key="1">
    <source>
        <dbReference type="ARBA" id="ARBA00004651"/>
    </source>
</evidence>
<comment type="catalytic activity">
    <reaction evidence="11">
        <text>heme b(in) = heme b(out)</text>
        <dbReference type="Rhea" id="RHEA:75443"/>
        <dbReference type="ChEBI" id="CHEBI:60344"/>
    </reaction>
</comment>
<dbReference type="InterPro" id="IPR049680">
    <property type="entry name" value="FLVCR1-2_SLC49-like"/>
</dbReference>
<dbReference type="GO" id="GO:0097037">
    <property type="term" value="P:heme export"/>
    <property type="evidence" value="ECO:0007669"/>
    <property type="project" value="TreeGrafter"/>
</dbReference>
<evidence type="ECO:0000256" key="6">
    <source>
        <dbReference type="ARBA" id="ARBA00022989"/>
    </source>
</evidence>
<evidence type="ECO:0000256" key="18">
    <source>
        <dbReference type="SAM" id="MobiDB-lite"/>
    </source>
</evidence>
<feature type="domain" description="Major facilitator superfamily (MFS) profile" evidence="20">
    <location>
        <begin position="100"/>
        <end position="506"/>
    </location>
</feature>
<comment type="subcellular location">
    <subcellularLocation>
        <location evidence="1">Cell membrane</location>
        <topology evidence="1">Multi-pass membrane protein</topology>
    </subcellularLocation>
</comment>
<name>A0A8C4QXC8_EPTBU</name>
<evidence type="ECO:0000256" key="11">
    <source>
        <dbReference type="ARBA" id="ARBA00035075"/>
    </source>
</evidence>
<evidence type="ECO:0000259" key="20">
    <source>
        <dbReference type="PROSITE" id="PS50850"/>
    </source>
</evidence>
<feature type="transmembrane region" description="Helical" evidence="19">
    <location>
        <begin position="361"/>
        <end position="381"/>
    </location>
</feature>
<feature type="transmembrane region" description="Helical" evidence="19">
    <location>
        <begin position="481"/>
        <end position="501"/>
    </location>
</feature>
<keyword evidence="6 19" id="KW-1133">Transmembrane helix</keyword>
<feature type="transmembrane region" description="Helical" evidence="19">
    <location>
        <begin position="189"/>
        <end position="212"/>
    </location>
</feature>
<dbReference type="InterPro" id="IPR011701">
    <property type="entry name" value="MFS"/>
</dbReference>
<dbReference type="OMA" id="IRMSIMI"/>
<feature type="transmembrane region" description="Helical" evidence="19">
    <location>
        <begin position="323"/>
        <end position="341"/>
    </location>
</feature>
<keyword evidence="5 19" id="KW-0812">Transmembrane</keyword>
<dbReference type="GO" id="GO:0031966">
    <property type="term" value="C:mitochondrial membrane"/>
    <property type="evidence" value="ECO:0007669"/>
    <property type="project" value="UniProtKB-ARBA"/>
</dbReference>
<evidence type="ECO:0000256" key="3">
    <source>
        <dbReference type="ARBA" id="ARBA00022475"/>
    </source>
</evidence>
<comment type="similarity">
    <text evidence="14">Belongs to the major facilitator superfamily. Feline leukemia virus subgroup C receptor (TC 2.A.1.28.1) family.</text>
</comment>
<keyword evidence="8 19" id="KW-0472">Membrane</keyword>
<keyword evidence="22" id="KW-1185">Reference proteome</keyword>
<evidence type="ECO:0000256" key="14">
    <source>
        <dbReference type="ARBA" id="ARBA00046338"/>
    </source>
</evidence>
<dbReference type="SUPFAM" id="SSF103473">
    <property type="entry name" value="MFS general substrate transporter"/>
    <property type="match status" value="1"/>
</dbReference>
<keyword evidence="2" id="KW-0813">Transport</keyword>
<evidence type="ECO:0000256" key="13">
    <source>
        <dbReference type="ARBA" id="ARBA00045087"/>
    </source>
</evidence>
<evidence type="ECO:0000256" key="12">
    <source>
        <dbReference type="ARBA" id="ARBA00036811"/>
    </source>
</evidence>
<dbReference type="GO" id="GO:0043249">
    <property type="term" value="P:erythrocyte maturation"/>
    <property type="evidence" value="ECO:0007669"/>
    <property type="project" value="UniProtKB-KW"/>
</dbReference>
<dbReference type="Gene3D" id="1.20.1250.20">
    <property type="entry name" value="MFS general substrate transporter like domains"/>
    <property type="match status" value="2"/>
</dbReference>
<evidence type="ECO:0000313" key="21">
    <source>
        <dbReference type="Ensembl" id="ENSEBUP00000021056.1"/>
    </source>
</evidence>
<feature type="transmembrane region" description="Helical" evidence="19">
    <location>
        <begin position="98"/>
        <end position="118"/>
    </location>
</feature>
<dbReference type="InterPro" id="IPR036259">
    <property type="entry name" value="MFS_trans_sf"/>
</dbReference>
<evidence type="ECO:0000256" key="15">
    <source>
        <dbReference type="ARBA" id="ARBA00060240"/>
    </source>
</evidence>
<proteinExistence type="inferred from homology"/>
<dbReference type="AlphaFoldDB" id="A0A8C4QXC8"/>
<feature type="transmembrane region" description="Helical" evidence="19">
    <location>
        <begin position="265"/>
        <end position="285"/>
    </location>
</feature>
<evidence type="ECO:0000256" key="17">
    <source>
        <dbReference type="ARBA" id="ARBA00080886"/>
    </source>
</evidence>
<dbReference type="PROSITE" id="PS50850">
    <property type="entry name" value="MFS"/>
    <property type="match status" value="1"/>
</dbReference>
<feature type="transmembrane region" description="Helical" evidence="19">
    <location>
        <begin position="138"/>
        <end position="158"/>
    </location>
</feature>
<keyword evidence="3" id="KW-1003">Cell membrane</keyword>
<evidence type="ECO:0000256" key="4">
    <source>
        <dbReference type="ARBA" id="ARBA00022553"/>
    </source>
</evidence>
<feature type="region of interest" description="Disordered" evidence="18">
    <location>
        <begin position="512"/>
        <end position="533"/>
    </location>
</feature>
<dbReference type="GeneTree" id="ENSGT01030000234625"/>
<feature type="transmembrane region" description="Helical" evidence="19">
    <location>
        <begin position="455"/>
        <end position="475"/>
    </location>
</feature>
<accession>A0A8C4QXC8</accession>
<organism evidence="21 22">
    <name type="scientific">Eptatretus burgeri</name>
    <name type="common">Inshore hagfish</name>
    <dbReference type="NCBI Taxonomy" id="7764"/>
    <lineage>
        <taxon>Eukaryota</taxon>
        <taxon>Metazoa</taxon>
        <taxon>Chordata</taxon>
        <taxon>Craniata</taxon>
        <taxon>Vertebrata</taxon>
        <taxon>Cyclostomata</taxon>
        <taxon>Myxini</taxon>
        <taxon>Myxiniformes</taxon>
        <taxon>Myxinidae</taxon>
        <taxon>Eptatretinae</taxon>
        <taxon>Eptatretus</taxon>
    </lineage>
</organism>
<dbReference type="GO" id="GO:0015232">
    <property type="term" value="F:heme transmembrane transporter activity"/>
    <property type="evidence" value="ECO:0007669"/>
    <property type="project" value="UniProtKB-ARBA"/>
</dbReference>
<protein>
    <recommendedName>
        <fullName evidence="16">Choline/ethanolamine transporter FLVCR1</fullName>
    </recommendedName>
    <alternativeName>
        <fullName evidence="17">Heme transporter FLVCR1</fullName>
    </alternativeName>
</protein>
<keyword evidence="7" id="KW-0265">Erythrocyte maturation</keyword>
<comment type="function">
    <text evidence="15">Uniporter that mediates the transport of extracellular choline and ethanolamine into cells, thereby playing a key role in phospholipid biosynthesis. Choline and ethanolamine are the precursors of phosphatidylcholine and phosphatidylethanolamine, respectively, the two most abundant phospholipids. Transport is not coupled with proton transport and is exclusively driven by the choline (or ethanolamine) gradient across the plasma membrane. Also acts as a heme b transporter that mediates heme efflux from the cytoplasm to the extracellular compartment.</text>
</comment>
<evidence type="ECO:0000256" key="10">
    <source>
        <dbReference type="ARBA" id="ARBA00023180"/>
    </source>
</evidence>
<evidence type="ECO:0000256" key="5">
    <source>
        <dbReference type="ARBA" id="ARBA00022692"/>
    </source>
</evidence>
<dbReference type="PANTHER" id="PTHR10924:SF4">
    <property type="entry name" value="GH15861P"/>
    <property type="match status" value="1"/>
</dbReference>
<evidence type="ECO:0000313" key="22">
    <source>
        <dbReference type="Proteomes" id="UP000694388"/>
    </source>
</evidence>
<dbReference type="GO" id="GO:0006783">
    <property type="term" value="P:heme biosynthetic process"/>
    <property type="evidence" value="ECO:0007669"/>
    <property type="project" value="UniProtKB-ARBA"/>
</dbReference>
<keyword evidence="10" id="KW-0325">Glycoprotein</keyword>
<dbReference type="Proteomes" id="UP000694388">
    <property type="component" value="Unplaced"/>
</dbReference>
<reference evidence="21" key="2">
    <citation type="submission" date="2025-09" db="UniProtKB">
        <authorList>
            <consortium name="Ensembl"/>
        </authorList>
    </citation>
    <scope>IDENTIFICATION</scope>
</reference>
<comment type="catalytic activity">
    <reaction evidence="12">
        <text>choline(out) = choline(in)</text>
        <dbReference type="Rhea" id="RHEA:32751"/>
        <dbReference type="ChEBI" id="CHEBI:15354"/>
    </reaction>
</comment>
<dbReference type="CDD" id="cd17398">
    <property type="entry name" value="MFS_FLVCR_like"/>
    <property type="match status" value="1"/>
</dbReference>
<evidence type="ECO:0000256" key="8">
    <source>
        <dbReference type="ARBA" id="ARBA00023136"/>
    </source>
</evidence>
<dbReference type="GO" id="GO:0020037">
    <property type="term" value="F:heme binding"/>
    <property type="evidence" value="ECO:0007669"/>
    <property type="project" value="TreeGrafter"/>
</dbReference>
<keyword evidence="4" id="KW-0597">Phosphoprotein</keyword>
<dbReference type="Ensembl" id="ENSEBUT00000021632.1">
    <property type="protein sequence ID" value="ENSEBUP00000021056.1"/>
    <property type="gene ID" value="ENSEBUG00000013008.1"/>
</dbReference>
<evidence type="ECO:0000256" key="9">
    <source>
        <dbReference type="ARBA" id="ARBA00023170"/>
    </source>
</evidence>
<evidence type="ECO:0000256" key="2">
    <source>
        <dbReference type="ARBA" id="ARBA00022448"/>
    </source>
</evidence>
<dbReference type="GO" id="GO:0005886">
    <property type="term" value="C:plasma membrane"/>
    <property type="evidence" value="ECO:0007669"/>
    <property type="project" value="UniProtKB-SubCell"/>
</dbReference>
<feature type="transmembrane region" description="Helical" evidence="19">
    <location>
        <begin position="416"/>
        <end position="435"/>
    </location>
</feature>
<dbReference type="InterPro" id="IPR020846">
    <property type="entry name" value="MFS_dom"/>
</dbReference>
<sequence>MSTVDMDAIFEEVELMQRPHKDKDGGLEEQRRECIIDEERKFVPDDLCRLQEESAIEIHPRATVSRSFGDGSLDGDDQQHVETNTSHPLPTKLYRRRWLIVLIFCLYSLVNAFQWIEYSSISNIIREYYQTKHVAVDWLSMVIMVVYVPFIFPVTWLLDKMGLRVIALLAASLDCLGAWLKTASVRRNLFGVTALGQFVCAVANVFILGMPSRVAGLWFGPKEVSTACSICVFGNQLGIALGFLVPPLVVPNSGDMNQVGERLSMLFYAVAAITSVLFILVFLFFKEKPALPPSPAQAVVWFNTPDEDYSYLRSIRRLTINPNFIMLTFTYGIITAVFYSISTLLNRMIVEQYPGKEVSAGKIGLTLVLVGMLGSIICGFWLDRTKTFKQTTLVMYGTSLLSMILFTFTLSLGHLWVVFLTAACLGFFVAGYIPVGFEFAVELTFPESESTSSGILNASAQVFGVIFILVQGHLVSDYNALAGNLFLCTSLLLGSIMTGFIKSDLRRQKAHEDAMKRQPMKMASDDTPENEGK</sequence>
<evidence type="ECO:0000256" key="19">
    <source>
        <dbReference type="SAM" id="Phobius"/>
    </source>
</evidence>
<keyword evidence="9" id="KW-0675">Receptor</keyword>
<comment type="catalytic activity">
    <reaction evidence="13">
        <text>ethanolamine(in) = ethanolamine(out)</text>
        <dbReference type="Rhea" id="RHEA:32747"/>
        <dbReference type="ChEBI" id="CHEBI:57603"/>
    </reaction>
</comment>
<evidence type="ECO:0000256" key="16">
    <source>
        <dbReference type="ARBA" id="ARBA00068050"/>
    </source>
</evidence>
<feature type="transmembrane region" description="Helical" evidence="19">
    <location>
        <begin position="393"/>
        <end position="410"/>
    </location>
</feature>
<dbReference type="Pfam" id="PF07690">
    <property type="entry name" value="MFS_1"/>
    <property type="match status" value="1"/>
</dbReference>
<dbReference type="PANTHER" id="PTHR10924">
    <property type="entry name" value="MAJOR FACILITATOR SUPERFAMILY PROTEIN-RELATED"/>
    <property type="match status" value="1"/>
</dbReference>
<evidence type="ECO:0000256" key="7">
    <source>
        <dbReference type="ARBA" id="ARBA00023057"/>
    </source>
</evidence>